<comment type="caution">
    <text evidence="1">The sequence shown here is derived from an EMBL/GenBank/DDBJ whole genome shotgun (WGS) entry which is preliminary data.</text>
</comment>
<proteinExistence type="predicted"/>
<accession>A0AA92H9E1</accession>
<dbReference type="Proteomes" id="UP000244335">
    <property type="component" value="Unassembled WGS sequence"/>
</dbReference>
<evidence type="ECO:0000313" key="1">
    <source>
        <dbReference type="EMBL" id="PVE54017.1"/>
    </source>
</evidence>
<protein>
    <recommendedName>
        <fullName evidence="3">DUF3768 domain-containing protein</fullName>
    </recommendedName>
</protein>
<sequence length="121" mass="13450">MASAIKQAQGEVADQLTATIRTKNDAFRSSFAGGRVMLTQRVNALADEVKGELLAAVQTFDDFSSSNDPHSEHDFGAITLNDALFFWKIDYYDQDLQYGSPDPAYDAVTCRVLTIMRAEEY</sequence>
<dbReference type="RefSeq" id="WP_112955707.1">
    <property type="nucleotide sequence ID" value="NZ_QDFR01000003.1"/>
</dbReference>
<dbReference type="EMBL" id="QDFR01000003">
    <property type="protein sequence ID" value="PVE54017.1"/>
    <property type="molecule type" value="Genomic_DNA"/>
</dbReference>
<name>A0AA92H9E1_RHIRH</name>
<dbReference type="InterPro" id="IPR022243">
    <property type="entry name" value="DUF3768"/>
</dbReference>
<reference evidence="1 2" key="1">
    <citation type="submission" date="2018-04" db="EMBL/GenBank/DDBJ databases">
        <authorList>
            <person name="Hagen T."/>
        </authorList>
    </citation>
    <scope>NUCLEOTIDE SEQUENCE [LARGE SCALE GENOMIC DNA]</scope>
    <source>
        <strain evidence="1 2">TPD7009</strain>
    </source>
</reference>
<dbReference type="AlphaFoldDB" id="A0AA92H9E1"/>
<evidence type="ECO:0008006" key="3">
    <source>
        <dbReference type="Google" id="ProtNLM"/>
    </source>
</evidence>
<evidence type="ECO:0000313" key="2">
    <source>
        <dbReference type="Proteomes" id="UP000244335"/>
    </source>
</evidence>
<organism evidence="1 2">
    <name type="scientific">Rhizobium rhizogenes</name>
    <name type="common">Agrobacterium rhizogenes</name>
    <dbReference type="NCBI Taxonomy" id="359"/>
    <lineage>
        <taxon>Bacteria</taxon>
        <taxon>Pseudomonadati</taxon>
        <taxon>Pseudomonadota</taxon>
        <taxon>Alphaproteobacteria</taxon>
        <taxon>Hyphomicrobiales</taxon>
        <taxon>Rhizobiaceae</taxon>
        <taxon>Rhizobium/Agrobacterium group</taxon>
        <taxon>Rhizobium</taxon>
    </lineage>
</organism>
<dbReference type="Pfam" id="PF12599">
    <property type="entry name" value="DUF3768"/>
    <property type="match status" value="1"/>
</dbReference>
<gene>
    <name evidence="1" type="ORF">DC430_12255</name>
</gene>